<dbReference type="RefSeq" id="WP_083038971.1">
    <property type="nucleotide sequence ID" value="NZ_CP020557.1"/>
</dbReference>
<name>A0A1V0UPW3_9BACL</name>
<evidence type="ECO:0000313" key="1">
    <source>
        <dbReference type="EMBL" id="ARF67309.1"/>
    </source>
</evidence>
<protein>
    <submittedName>
        <fullName evidence="1">Uncharacterized protein</fullName>
    </submittedName>
</protein>
<evidence type="ECO:0000313" key="2">
    <source>
        <dbReference type="Proteomes" id="UP000192727"/>
    </source>
</evidence>
<proteinExistence type="predicted"/>
<dbReference type="Proteomes" id="UP000192727">
    <property type="component" value="Chromosome"/>
</dbReference>
<dbReference type="AlphaFoldDB" id="A0A1V0UPW3"/>
<reference evidence="1 2" key="1">
    <citation type="submission" date="2017-03" db="EMBL/GenBank/DDBJ databases">
        <title>Paenibacillus larvae genome sequencing.</title>
        <authorList>
            <person name="Dingman D.W."/>
        </authorList>
    </citation>
    <scope>NUCLEOTIDE SEQUENCE [LARGE SCALE GENOMIC DNA]</scope>
    <source>
        <strain evidence="1 2">SAG 10367</strain>
    </source>
</reference>
<organism evidence="1 2">
    <name type="scientific">Paenibacillus larvae subsp. pulvifaciens</name>
    <dbReference type="NCBI Taxonomy" id="1477"/>
    <lineage>
        <taxon>Bacteria</taxon>
        <taxon>Bacillati</taxon>
        <taxon>Bacillota</taxon>
        <taxon>Bacilli</taxon>
        <taxon>Bacillales</taxon>
        <taxon>Paenibacillaceae</taxon>
        <taxon>Paenibacillus</taxon>
    </lineage>
</organism>
<sequence length="103" mass="12224">MDKKYCSNEDVYAVYDNELQLAYVGDCYEEAIQEYQKCIQDLKESIQDTVHGYEQVMLLKVLRDFHVREEPMEEDSDPDYVEYGFEEIVYEDKGDERDGNKGQ</sequence>
<dbReference type="EMBL" id="CP020557">
    <property type="protein sequence ID" value="ARF67309.1"/>
    <property type="molecule type" value="Genomic_DNA"/>
</dbReference>
<accession>A0A1V0UPW3</accession>
<gene>
    <name evidence="1" type="ORF">B7C51_04905</name>
</gene>